<dbReference type="InterPro" id="IPR014017">
    <property type="entry name" value="DNA_helicase_UvrD-like_C"/>
</dbReference>
<evidence type="ECO:0000259" key="12">
    <source>
        <dbReference type="PROSITE" id="PS51198"/>
    </source>
</evidence>
<comment type="caution">
    <text evidence="14">The sequence shown here is derived from an EMBL/GenBank/DDBJ whole genome shotgun (WGS) entry which is preliminary data.</text>
</comment>
<feature type="domain" description="UvrD-like helicase C-terminal" evidence="13">
    <location>
        <begin position="282"/>
        <end position="551"/>
    </location>
</feature>
<protein>
    <recommendedName>
        <fullName evidence="8">DNA 3'-5' helicase</fullName>
        <ecNumber evidence="8">5.6.2.4</ecNumber>
    </recommendedName>
</protein>
<keyword evidence="5 10" id="KW-0067">ATP-binding</keyword>
<dbReference type="Pfam" id="PF13361">
    <property type="entry name" value="UvrD_C"/>
    <property type="match status" value="1"/>
</dbReference>
<gene>
    <name evidence="14" type="ORF">RUMLAC_00202</name>
</gene>
<dbReference type="Pfam" id="PF00580">
    <property type="entry name" value="UvrD-helicase"/>
    <property type="match status" value="1"/>
</dbReference>
<keyword evidence="6" id="KW-0413">Isomerase</keyword>
<dbReference type="EC" id="5.6.2.4" evidence="8"/>
<dbReference type="PROSITE" id="PS51198">
    <property type="entry name" value="UVRD_HELICASE_ATP_BIND"/>
    <property type="match status" value="1"/>
</dbReference>
<evidence type="ECO:0000256" key="7">
    <source>
        <dbReference type="ARBA" id="ARBA00034617"/>
    </source>
</evidence>
<evidence type="ECO:0000256" key="8">
    <source>
        <dbReference type="ARBA" id="ARBA00034808"/>
    </source>
</evidence>
<evidence type="ECO:0000256" key="1">
    <source>
        <dbReference type="ARBA" id="ARBA00009922"/>
    </source>
</evidence>
<evidence type="ECO:0000256" key="3">
    <source>
        <dbReference type="ARBA" id="ARBA00022801"/>
    </source>
</evidence>
<dbReference type="Proteomes" id="UP000003254">
    <property type="component" value="Unassembled WGS sequence"/>
</dbReference>
<dbReference type="GO" id="GO:0005524">
    <property type="term" value="F:ATP binding"/>
    <property type="evidence" value="ECO:0007669"/>
    <property type="project" value="UniProtKB-UniRule"/>
</dbReference>
<dbReference type="GO" id="GO:0016887">
    <property type="term" value="F:ATP hydrolysis activity"/>
    <property type="evidence" value="ECO:0007669"/>
    <property type="project" value="RHEA"/>
</dbReference>
<evidence type="ECO:0000256" key="5">
    <source>
        <dbReference type="ARBA" id="ARBA00022840"/>
    </source>
</evidence>
<evidence type="ECO:0000256" key="6">
    <source>
        <dbReference type="ARBA" id="ARBA00023235"/>
    </source>
</evidence>
<evidence type="ECO:0000256" key="2">
    <source>
        <dbReference type="ARBA" id="ARBA00022741"/>
    </source>
</evidence>
<evidence type="ECO:0000313" key="14">
    <source>
        <dbReference type="EMBL" id="EDY33952.1"/>
    </source>
</evidence>
<dbReference type="InterPro" id="IPR027417">
    <property type="entry name" value="P-loop_NTPase"/>
</dbReference>
<comment type="similarity">
    <text evidence="1">Belongs to the helicase family. UvrD subfamily.</text>
</comment>
<dbReference type="EMBL" id="ABOU02000008">
    <property type="protein sequence ID" value="EDY33952.1"/>
    <property type="molecule type" value="Genomic_DNA"/>
</dbReference>
<evidence type="ECO:0000256" key="9">
    <source>
        <dbReference type="ARBA" id="ARBA00048988"/>
    </source>
</evidence>
<dbReference type="HOGENOM" id="CLU_004585_6_1_9"/>
<dbReference type="PANTHER" id="PTHR11070">
    <property type="entry name" value="UVRD / RECB / PCRA DNA HELICASE FAMILY MEMBER"/>
    <property type="match status" value="1"/>
</dbReference>
<evidence type="ECO:0000259" key="13">
    <source>
        <dbReference type="PROSITE" id="PS51217"/>
    </source>
</evidence>
<evidence type="ECO:0000256" key="11">
    <source>
        <dbReference type="SAM" id="Coils"/>
    </source>
</evidence>
<dbReference type="InterPro" id="IPR000212">
    <property type="entry name" value="DNA_helicase_UvrD/REP"/>
</dbReference>
<dbReference type="GO" id="GO:0005829">
    <property type="term" value="C:cytosol"/>
    <property type="evidence" value="ECO:0007669"/>
    <property type="project" value="TreeGrafter"/>
</dbReference>
<keyword evidence="3 10" id="KW-0378">Hydrolase</keyword>
<accession>B5CL82</accession>
<name>B5CL82_9FIRM</name>
<sequence>METMKFEEEWSFLNPYQMTAVLDESPACVVNANVGSGKTTVLIAKILYLYQVKQIQPEEMIVLTFTNKAADEIKERLIAKEKFLKKEKNDEEPRLDGFGTFHSVALWMLREKLEVEKAGWRKDFTVMAPDEEEDLALTLTAEYGLKIKYKNRLKKRLEQEYQWYLEGRPIPRYKDDLFKLYPIIESEKKKQNKMTFSDLLRVSTLLLKEQDAFIPKWIIVDEVQDSDKMQMEFLEALKGRETKLFAVGDPNQVIYSWRGTGENMFFLLKHRFEAKEYSLPVNYRSNALILGAANHFLQFGSQIRASREKGEKIKIVNYYDPFQEAEELELRIRELKEQGLTYREMAVFYRLQRQVDVLAKVFERQGIPYEVSVKKSLHDIPVLNWFVRVLRFCVNPLDEQSGIAAVADKEFGEFGMTRKKAEKIIKEKKLSESLLYEQMTGFQAWVVDNFGKFMKEGEKEQKIFEYFHLKEFLRPTVESYTENVKKIKSFLKQLCSYCGSIDFRGHLREFLNSSELYGLKMEAGEKEVGAEMNPEDRKDAVQLMTLHASKGLEFDTVFLIGVNPGLIPLHSKNYEQEEEERRLFFVGITRAKNRLELSWYTNPGEPGIAGEESRYLKMIPQELLEGMPDEKERWANLQQLKKEVQEKAQEKVQEKAQEKAQEKVQEKAQEKVQEKAQKEVQEKEQKELRTELRQEVKLEDQQEQADMRAGIQAVVQVRHPKYGVGVLRSEDDLMVEAEFDGYGVKQFLKAFGEVEIIG</sequence>
<dbReference type="PANTHER" id="PTHR11070:SF63">
    <property type="entry name" value="DNA HELICASE IV"/>
    <property type="match status" value="1"/>
</dbReference>
<feature type="coiled-coil region" evidence="11">
    <location>
        <begin position="634"/>
        <end position="701"/>
    </location>
</feature>
<keyword evidence="15" id="KW-1185">Reference proteome</keyword>
<keyword evidence="2 10" id="KW-0547">Nucleotide-binding</keyword>
<dbReference type="InterPro" id="IPR013986">
    <property type="entry name" value="DExx_box_DNA_helicase_dom_sf"/>
</dbReference>
<dbReference type="Gene3D" id="3.40.50.300">
    <property type="entry name" value="P-loop containing nucleotide triphosphate hydrolases"/>
    <property type="match status" value="2"/>
</dbReference>
<feature type="domain" description="UvrD-like helicase ATP-binding" evidence="12">
    <location>
        <begin position="11"/>
        <end position="286"/>
    </location>
</feature>
<organism evidence="14 15">
    <name type="scientific">[Ruminococcus] lactaris ATCC 29176</name>
    <dbReference type="NCBI Taxonomy" id="471875"/>
    <lineage>
        <taxon>Bacteria</taxon>
        <taxon>Bacillati</taxon>
        <taxon>Bacillota</taxon>
        <taxon>Clostridia</taxon>
        <taxon>Lachnospirales</taxon>
        <taxon>Lachnospiraceae</taxon>
        <taxon>Mediterraneibacter</taxon>
    </lineage>
</organism>
<dbReference type="PROSITE" id="PS51217">
    <property type="entry name" value="UVRD_HELICASE_CTER"/>
    <property type="match status" value="1"/>
</dbReference>
<proteinExistence type="inferred from homology"/>
<dbReference type="CDD" id="cd17932">
    <property type="entry name" value="DEXQc_UvrD"/>
    <property type="match status" value="1"/>
</dbReference>
<keyword evidence="11" id="KW-0175">Coiled coil</keyword>
<dbReference type="AlphaFoldDB" id="B5CL82"/>
<dbReference type="SUPFAM" id="SSF52540">
    <property type="entry name" value="P-loop containing nucleoside triphosphate hydrolases"/>
    <property type="match status" value="1"/>
</dbReference>
<evidence type="ECO:0000256" key="10">
    <source>
        <dbReference type="PROSITE-ProRule" id="PRU00560"/>
    </source>
</evidence>
<dbReference type="Gene3D" id="1.10.10.160">
    <property type="match status" value="1"/>
</dbReference>
<evidence type="ECO:0000256" key="4">
    <source>
        <dbReference type="ARBA" id="ARBA00022806"/>
    </source>
</evidence>
<keyword evidence="4 10" id="KW-0347">Helicase</keyword>
<dbReference type="GO" id="GO:0000725">
    <property type="term" value="P:recombinational repair"/>
    <property type="evidence" value="ECO:0007669"/>
    <property type="project" value="TreeGrafter"/>
</dbReference>
<dbReference type="InterPro" id="IPR014016">
    <property type="entry name" value="UvrD-like_ATP-bd"/>
</dbReference>
<dbReference type="GO" id="GO:0043138">
    <property type="term" value="F:3'-5' DNA helicase activity"/>
    <property type="evidence" value="ECO:0007669"/>
    <property type="project" value="UniProtKB-EC"/>
</dbReference>
<feature type="binding site" evidence="10">
    <location>
        <begin position="32"/>
        <end position="39"/>
    </location>
    <ligand>
        <name>ATP</name>
        <dbReference type="ChEBI" id="CHEBI:30616"/>
    </ligand>
</feature>
<dbReference type="GO" id="GO:0003677">
    <property type="term" value="F:DNA binding"/>
    <property type="evidence" value="ECO:0007669"/>
    <property type="project" value="InterPro"/>
</dbReference>
<reference evidence="14 15" key="1">
    <citation type="submission" date="2008-08" db="EMBL/GenBank/DDBJ databases">
        <title>Draft genome sequence of Ruminococcus lactaris ATCC 29176.</title>
        <authorList>
            <person name="Sudarsanam P."/>
            <person name="Ley R."/>
            <person name="Guruge J."/>
            <person name="Turnbaugh P.J."/>
            <person name="Mahowald M."/>
            <person name="Liep D."/>
            <person name="Gordon J."/>
        </authorList>
    </citation>
    <scope>NUCLEOTIDE SEQUENCE [LARGE SCALE GENOMIC DNA]</scope>
    <source>
        <strain evidence="14 15">ATCC 29176</strain>
    </source>
</reference>
<comment type="catalytic activity">
    <reaction evidence="7">
        <text>Couples ATP hydrolysis with the unwinding of duplex DNA by translocating in the 3'-5' direction.</text>
        <dbReference type="EC" id="5.6.2.4"/>
    </reaction>
</comment>
<reference evidence="14 15" key="2">
    <citation type="submission" date="2008-08" db="EMBL/GenBank/DDBJ databases">
        <authorList>
            <person name="Fulton L."/>
            <person name="Clifton S."/>
            <person name="Fulton B."/>
            <person name="Xu J."/>
            <person name="Minx P."/>
            <person name="Pepin K.H."/>
            <person name="Johnson M."/>
            <person name="Bhonagiri V."/>
            <person name="Nash W.E."/>
            <person name="Mardis E.R."/>
            <person name="Wilson R.K."/>
        </authorList>
    </citation>
    <scope>NUCLEOTIDE SEQUENCE [LARGE SCALE GENOMIC DNA]</scope>
    <source>
        <strain evidence="14 15">ATCC 29176</strain>
    </source>
</reference>
<dbReference type="Gene3D" id="1.10.486.10">
    <property type="entry name" value="PCRA, domain 4"/>
    <property type="match status" value="1"/>
</dbReference>
<dbReference type="eggNOG" id="COG0210">
    <property type="taxonomic scope" value="Bacteria"/>
</dbReference>
<comment type="catalytic activity">
    <reaction evidence="9">
        <text>ATP + H2O = ADP + phosphate + H(+)</text>
        <dbReference type="Rhea" id="RHEA:13065"/>
        <dbReference type="ChEBI" id="CHEBI:15377"/>
        <dbReference type="ChEBI" id="CHEBI:15378"/>
        <dbReference type="ChEBI" id="CHEBI:30616"/>
        <dbReference type="ChEBI" id="CHEBI:43474"/>
        <dbReference type="ChEBI" id="CHEBI:456216"/>
        <dbReference type="EC" id="5.6.2.4"/>
    </reaction>
</comment>
<evidence type="ECO:0000313" key="15">
    <source>
        <dbReference type="Proteomes" id="UP000003254"/>
    </source>
</evidence>